<accession>A0A366HT03</accession>
<dbReference type="InterPro" id="IPR015943">
    <property type="entry name" value="WD40/YVTN_repeat-like_dom_sf"/>
</dbReference>
<evidence type="ECO:0000313" key="2">
    <source>
        <dbReference type="Proteomes" id="UP000253426"/>
    </source>
</evidence>
<dbReference type="AlphaFoldDB" id="A0A366HT03"/>
<reference evidence="1 2" key="1">
    <citation type="submission" date="2018-06" db="EMBL/GenBank/DDBJ databases">
        <title>Genomic Encyclopedia of Type Strains, Phase IV (KMG-IV): sequencing the most valuable type-strain genomes for metagenomic binning, comparative biology and taxonomic classification.</title>
        <authorList>
            <person name="Goeker M."/>
        </authorList>
    </citation>
    <scope>NUCLEOTIDE SEQUENCE [LARGE SCALE GENOMIC DNA]</scope>
    <source>
        <strain evidence="1 2">DSM 25532</strain>
    </source>
</reference>
<proteinExistence type="predicted"/>
<keyword evidence="2" id="KW-1185">Reference proteome</keyword>
<gene>
    <name evidence="1" type="ORF">DES53_101200</name>
</gene>
<dbReference type="PANTHER" id="PTHR43739">
    <property type="entry name" value="XYLOGLUCANASE (EUROFUNG)"/>
    <property type="match status" value="1"/>
</dbReference>
<dbReference type="InterPro" id="IPR052025">
    <property type="entry name" value="Xyloglucanase_GH74"/>
</dbReference>
<organism evidence="1 2">
    <name type="scientific">Roseimicrobium gellanilyticum</name>
    <dbReference type="NCBI Taxonomy" id="748857"/>
    <lineage>
        <taxon>Bacteria</taxon>
        <taxon>Pseudomonadati</taxon>
        <taxon>Verrucomicrobiota</taxon>
        <taxon>Verrucomicrobiia</taxon>
        <taxon>Verrucomicrobiales</taxon>
        <taxon>Verrucomicrobiaceae</taxon>
        <taxon>Roseimicrobium</taxon>
    </lineage>
</organism>
<name>A0A366HT03_9BACT</name>
<dbReference type="GO" id="GO:0010411">
    <property type="term" value="P:xyloglucan metabolic process"/>
    <property type="evidence" value="ECO:0007669"/>
    <property type="project" value="TreeGrafter"/>
</dbReference>
<evidence type="ECO:0008006" key="3">
    <source>
        <dbReference type="Google" id="ProtNLM"/>
    </source>
</evidence>
<dbReference type="Gene3D" id="2.130.10.10">
    <property type="entry name" value="YVTN repeat-like/Quinoprotein amine dehydrogenase"/>
    <property type="match status" value="1"/>
</dbReference>
<dbReference type="RefSeq" id="WP_113956342.1">
    <property type="nucleotide sequence ID" value="NZ_QNRR01000001.1"/>
</dbReference>
<evidence type="ECO:0000313" key="1">
    <source>
        <dbReference type="EMBL" id="RBP47403.1"/>
    </source>
</evidence>
<sequence>MSTTLHLGTRKGHFAIEKNGSGWRVARSSFLGVQVPMLLPDARDNKLYAAVEHGHFGTKMHVSSDGGATWEERACPAYPSKPEGTPDILCPMRQTPIPWNLEKIWSLEAGGADEPGVLWCGTIPGGLFKSTDGGATWNLVESLWNRPERAKWFGGGYDWPGIHSICVDPRNSKRVVLAISCGGVWETLDGGETWDRYGKGLFADFMPPGEEEDLDGQDPHRIDACVSDPDTVWMQHHCGIFRSKDGGRTWQRFENGNPAVFGFAVAVHPQKPETAWFVPGVKDDMRVPVNGALCVMRTQDDGKTFEPLRKGLPQEHAYHLIYRHCLDVTPDGRTLAMGSTTGSVWLSEDGGESWTRLSAELPPVFSVRFEKAGP</sequence>
<dbReference type="SUPFAM" id="SSF110296">
    <property type="entry name" value="Oligoxyloglucan reducing end-specific cellobiohydrolase"/>
    <property type="match status" value="1"/>
</dbReference>
<protein>
    <recommendedName>
        <fullName evidence="3">BNR/Asp-box repeat protein</fullName>
    </recommendedName>
</protein>
<comment type="caution">
    <text evidence="1">The sequence shown here is derived from an EMBL/GenBank/DDBJ whole genome shotgun (WGS) entry which is preliminary data.</text>
</comment>
<dbReference type="CDD" id="cd15482">
    <property type="entry name" value="Sialidase_non-viral"/>
    <property type="match status" value="1"/>
</dbReference>
<dbReference type="PANTHER" id="PTHR43739:SF5">
    <property type="entry name" value="EXO-ALPHA-SIALIDASE"/>
    <property type="match status" value="1"/>
</dbReference>
<dbReference type="Proteomes" id="UP000253426">
    <property type="component" value="Unassembled WGS sequence"/>
</dbReference>
<dbReference type="EMBL" id="QNRR01000001">
    <property type="protein sequence ID" value="RBP47403.1"/>
    <property type="molecule type" value="Genomic_DNA"/>
</dbReference>
<dbReference type="OrthoDB" id="9757947at2"/>